<dbReference type="AlphaFoldDB" id="A0A9D0YUU6"/>
<evidence type="ECO:0000256" key="3">
    <source>
        <dbReference type="PROSITE-ProRule" id="PRU10038"/>
    </source>
</evidence>
<gene>
    <name evidence="5" type="ORF">IAD31_06345</name>
</gene>
<comment type="caution">
    <text evidence="5">The sequence shown here is derived from an EMBL/GenBank/DDBJ whole genome shotgun (WGS) entry which is preliminary data.</text>
</comment>
<evidence type="ECO:0000259" key="4">
    <source>
        <dbReference type="Pfam" id="PF07859"/>
    </source>
</evidence>
<dbReference type="InterPro" id="IPR029058">
    <property type="entry name" value="AB_hydrolase_fold"/>
</dbReference>
<feature type="active site" evidence="3">
    <location>
        <position position="165"/>
    </location>
</feature>
<evidence type="ECO:0000313" key="5">
    <source>
        <dbReference type="EMBL" id="HIQ61198.1"/>
    </source>
</evidence>
<reference evidence="5" key="1">
    <citation type="submission" date="2020-10" db="EMBL/GenBank/DDBJ databases">
        <authorList>
            <person name="Gilroy R."/>
        </authorList>
    </citation>
    <scope>NUCLEOTIDE SEQUENCE</scope>
    <source>
        <strain evidence="5">ChiGjej2B2-12916</strain>
    </source>
</reference>
<organism evidence="5 6">
    <name type="scientific">Candidatus Enterenecus faecium</name>
    <dbReference type="NCBI Taxonomy" id="2840780"/>
    <lineage>
        <taxon>Bacteria</taxon>
        <taxon>Bacillati</taxon>
        <taxon>Bacillota</taxon>
        <taxon>Clostridia</taxon>
        <taxon>Eubacteriales</taxon>
        <taxon>Candidatus Enterenecus</taxon>
    </lineage>
</organism>
<keyword evidence="2 5" id="KW-0378">Hydrolase</keyword>
<dbReference type="EMBL" id="DVFO01000064">
    <property type="protein sequence ID" value="HIQ61198.1"/>
    <property type="molecule type" value="Genomic_DNA"/>
</dbReference>
<accession>A0A9D0YUU6</accession>
<dbReference type="Gene3D" id="3.40.50.1820">
    <property type="entry name" value="alpha/beta hydrolase"/>
    <property type="match status" value="1"/>
</dbReference>
<dbReference type="SUPFAM" id="SSF53474">
    <property type="entry name" value="alpha/beta-Hydrolases"/>
    <property type="match status" value="1"/>
</dbReference>
<feature type="domain" description="Alpha/beta hydrolase fold-3" evidence="4">
    <location>
        <begin position="91"/>
        <end position="292"/>
    </location>
</feature>
<dbReference type="PROSITE" id="PS01174">
    <property type="entry name" value="LIPASE_GDXG_SER"/>
    <property type="match status" value="1"/>
</dbReference>
<dbReference type="PANTHER" id="PTHR48081">
    <property type="entry name" value="AB HYDROLASE SUPERFAMILY PROTEIN C4A8.06C"/>
    <property type="match status" value="1"/>
</dbReference>
<proteinExistence type="inferred from homology"/>
<evidence type="ECO:0000313" key="6">
    <source>
        <dbReference type="Proteomes" id="UP000886879"/>
    </source>
</evidence>
<dbReference type="GO" id="GO:0016787">
    <property type="term" value="F:hydrolase activity"/>
    <property type="evidence" value="ECO:0007669"/>
    <property type="project" value="UniProtKB-KW"/>
</dbReference>
<sequence>MKYHSLLPRDRAERLNKRLTEGMMSALKTIHSATSPDSMDPADLNRQRRGQEVLGRLASPPIGFSWEPFTHEALSMAWVRPERGHQRRRVILYCHGGGYTSGNLGYARVLAAKLSAATGCETLAFQYRLAPEHPYPAALEDALTAWDYLMHLGYGARDVIVAGDSAGGNLALELTLKLKESGRFLPGRLVLFSPWTDLTASGESYQSARDLDPMLTMNYIQAVRSAYAPQTDWSDPHLSPLFADLHGFPPTLIHVGEREILRDDSTALAQKLREAEVPCVIRTWPDMWHVFQMFPLKSAGEAMEHVADFLQRYD</sequence>
<protein>
    <submittedName>
        <fullName evidence="5">Alpha/beta hydrolase</fullName>
    </submittedName>
</protein>
<dbReference type="Pfam" id="PF07859">
    <property type="entry name" value="Abhydrolase_3"/>
    <property type="match status" value="1"/>
</dbReference>
<dbReference type="InterPro" id="IPR050300">
    <property type="entry name" value="GDXG_lipolytic_enzyme"/>
</dbReference>
<name>A0A9D0YUU6_9FIRM</name>
<evidence type="ECO:0000256" key="2">
    <source>
        <dbReference type="ARBA" id="ARBA00022801"/>
    </source>
</evidence>
<reference evidence="5" key="2">
    <citation type="journal article" date="2021" name="PeerJ">
        <title>Extensive microbial diversity within the chicken gut microbiome revealed by metagenomics and culture.</title>
        <authorList>
            <person name="Gilroy R."/>
            <person name="Ravi A."/>
            <person name="Getino M."/>
            <person name="Pursley I."/>
            <person name="Horton D.L."/>
            <person name="Alikhan N.F."/>
            <person name="Baker D."/>
            <person name="Gharbi K."/>
            <person name="Hall N."/>
            <person name="Watson M."/>
            <person name="Adriaenssens E.M."/>
            <person name="Foster-Nyarko E."/>
            <person name="Jarju S."/>
            <person name="Secka A."/>
            <person name="Antonio M."/>
            <person name="Oren A."/>
            <person name="Chaudhuri R.R."/>
            <person name="La Ragione R."/>
            <person name="Hildebrand F."/>
            <person name="Pallen M.J."/>
        </authorList>
    </citation>
    <scope>NUCLEOTIDE SEQUENCE</scope>
    <source>
        <strain evidence="5">ChiGjej2B2-12916</strain>
    </source>
</reference>
<evidence type="ECO:0000256" key="1">
    <source>
        <dbReference type="ARBA" id="ARBA00010515"/>
    </source>
</evidence>
<dbReference type="PANTHER" id="PTHR48081:SF8">
    <property type="entry name" value="ALPHA_BETA HYDROLASE FOLD-3 DOMAIN-CONTAINING PROTEIN-RELATED"/>
    <property type="match status" value="1"/>
</dbReference>
<dbReference type="InterPro" id="IPR013094">
    <property type="entry name" value="AB_hydrolase_3"/>
</dbReference>
<dbReference type="Proteomes" id="UP000886879">
    <property type="component" value="Unassembled WGS sequence"/>
</dbReference>
<dbReference type="InterPro" id="IPR033140">
    <property type="entry name" value="Lipase_GDXG_put_SER_AS"/>
</dbReference>
<comment type="similarity">
    <text evidence="1">Belongs to the 'GDXG' lipolytic enzyme family.</text>
</comment>